<comment type="caution">
    <text evidence="2">The sequence shown here is derived from an EMBL/GenBank/DDBJ whole genome shotgun (WGS) entry which is preliminary data.</text>
</comment>
<name>A0AAV9FI43_ACOCL</name>
<keyword evidence="1" id="KW-1133">Transmembrane helix</keyword>
<gene>
    <name evidence="2" type="ORF">QJS10_CPA01g01538</name>
</gene>
<keyword evidence="1" id="KW-0812">Transmembrane</keyword>
<dbReference type="InterPro" id="IPR036291">
    <property type="entry name" value="NAD(P)-bd_dom_sf"/>
</dbReference>
<organism evidence="2 3">
    <name type="scientific">Acorus calamus</name>
    <name type="common">Sweet flag</name>
    <dbReference type="NCBI Taxonomy" id="4465"/>
    <lineage>
        <taxon>Eukaryota</taxon>
        <taxon>Viridiplantae</taxon>
        <taxon>Streptophyta</taxon>
        <taxon>Embryophyta</taxon>
        <taxon>Tracheophyta</taxon>
        <taxon>Spermatophyta</taxon>
        <taxon>Magnoliopsida</taxon>
        <taxon>Liliopsida</taxon>
        <taxon>Acoraceae</taxon>
        <taxon>Acorus</taxon>
    </lineage>
</organism>
<dbReference type="EMBL" id="JAUJYO010000001">
    <property type="protein sequence ID" value="KAK1325585.1"/>
    <property type="molecule type" value="Genomic_DNA"/>
</dbReference>
<evidence type="ECO:0000313" key="2">
    <source>
        <dbReference type="EMBL" id="KAK1325585.1"/>
    </source>
</evidence>
<dbReference type="Proteomes" id="UP001180020">
    <property type="component" value="Unassembled WGS sequence"/>
</dbReference>
<dbReference type="Gene3D" id="3.40.50.720">
    <property type="entry name" value="NAD(P)-binding Rossmann-like Domain"/>
    <property type="match status" value="1"/>
</dbReference>
<accession>A0AAV9FI43</accession>
<sequence length="57" mass="6342">MDDKLMIRKAVIAAGIPYTFVVGNFFAEYFIDALMRPLENKDTVTVYGNGETKVPNG</sequence>
<dbReference type="Gene3D" id="3.90.25.10">
    <property type="entry name" value="UDP-galactose 4-epimerase, domain 1"/>
    <property type="match status" value="1"/>
</dbReference>
<keyword evidence="1" id="KW-0472">Membrane</keyword>
<dbReference type="AlphaFoldDB" id="A0AAV9FI43"/>
<evidence type="ECO:0000313" key="3">
    <source>
        <dbReference type="Proteomes" id="UP001180020"/>
    </source>
</evidence>
<reference evidence="2" key="1">
    <citation type="journal article" date="2023" name="Nat. Commun.">
        <title>Diploid and tetraploid genomes of Acorus and the evolution of monocots.</title>
        <authorList>
            <person name="Ma L."/>
            <person name="Liu K.W."/>
            <person name="Li Z."/>
            <person name="Hsiao Y.Y."/>
            <person name="Qi Y."/>
            <person name="Fu T."/>
            <person name="Tang G.D."/>
            <person name="Zhang D."/>
            <person name="Sun W.H."/>
            <person name="Liu D.K."/>
            <person name="Li Y."/>
            <person name="Chen G.Z."/>
            <person name="Liu X.D."/>
            <person name="Liao X.Y."/>
            <person name="Jiang Y.T."/>
            <person name="Yu X."/>
            <person name="Hao Y."/>
            <person name="Huang J."/>
            <person name="Zhao X.W."/>
            <person name="Ke S."/>
            <person name="Chen Y.Y."/>
            <person name="Wu W.L."/>
            <person name="Hsu J.L."/>
            <person name="Lin Y.F."/>
            <person name="Huang M.D."/>
            <person name="Li C.Y."/>
            <person name="Huang L."/>
            <person name="Wang Z.W."/>
            <person name="Zhao X."/>
            <person name="Zhong W.Y."/>
            <person name="Peng D.H."/>
            <person name="Ahmad S."/>
            <person name="Lan S."/>
            <person name="Zhang J.S."/>
            <person name="Tsai W.C."/>
            <person name="Van de Peer Y."/>
            <person name="Liu Z.J."/>
        </authorList>
    </citation>
    <scope>NUCLEOTIDE SEQUENCE</scope>
    <source>
        <strain evidence="2">CP</strain>
    </source>
</reference>
<protein>
    <submittedName>
        <fullName evidence="2">Uncharacterized protein</fullName>
    </submittedName>
</protein>
<feature type="transmembrane region" description="Helical" evidence="1">
    <location>
        <begin position="12"/>
        <end position="31"/>
    </location>
</feature>
<evidence type="ECO:0000256" key="1">
    <source>
        <dbReference type="SAM" id="Phobius"/>
    </source>
</evidence>
<reference evidence="2" key="2">
    <citation type="submission" date="2023-06" db="EMBL/GenBank/DDBJ databases">
        <authorList>
            <person name="Ma L."/>
            <person name="Liu K.-W."/>
            <person name="Li Z."/>
            <person name="Hsiao Y.-Y."/>
            <person name="Qi Y."/>
            <person name="Fu T."/>
            <person name="Tang G."/>
            <person name="Zhang D."/>
            <person name="Sun W.-H."/>
            <person name="Liu D.-K."/>
            <person name="Li Y."/>
            <person name="Chen G.-Z."/>
            <person name="Liu X.-D."/>
            <person name="Liao X.-Y."/>
            <person name="Jiang Y.-T."/>
            <person name="Yu X."/>
            <person name="Hao Y."/>
            <person name="Huang J."/>
            <person name="Zhao X.-W."/>
            <person name="Ke S."/>
            <person name="Chen Y.-Y."/>
            <person name="Wu W.-L."/>
            <person name="Hsu J.-L."/>
            <person name="Lin Y.-F."/>
            <person name="Huang M.-D."/>
            <person name="Li C.-Y."/>
            <person name="Huang L."/>
            <person name="Wang Z.-W."/>
            <person name="Zhao X."/>
            <person name="Zhong W.-Y."/>
            <person name="Peng D.-H."/>
            <person name="Ahmad S."/>
            <person name="Lan S."/>
            <person name="Zhang J.-S."/>
            <person name="Tsai W.-C."/>
            <person name="Van De Peer Y."/>
            <person name="Liu Z.-J."/>
        </authorList>
    </citation>
    <scope>NUCLEOTIDE SEQUENCE</scope>
    <source>
        <strain evidence="2">CP</strain>
        <tissue evidence="2">Leaves</tissue>
    </source>
</reference>
<keyword evidence="3" id="KW-1185">Reference proteome</keyword>
<dbReference type="SUPFAM" id="SSF51735">
    <property type="entry name" value="NAD(P)-binding Rossmann-fold domains"/>
    <property type="match status" value="1"/>
</dbReference>
<proteinExistence type="predicted"/>